<dbReference type="GeneID" id="41956105"/>
<accession>A0A6P8BI52</accession>
<organism evidence="1 2">
    <name type="scientific">Pyricularia grisea</name>
    <name type="common">Crabgrass-specific blast fungus</name>
    <name type="synonym">Magnaporthe grisea</name>
    <dbReference type="NCBI Taxonomy" id="148305"/>
    <lineage>
        <taxon>Eukaryota</taxon>
        <taxon>Fungi</taxon>
        <taxon>Dikarya</taxon>
        <taxon>Ascomycota</taxon>
        <taxon>Pezizomycotina</taxon>
        <taxon>Sordariomycetes</taxon>
        <taxon>Sordariomycetidae</taxon>
        <taxon>Magnaporthales</taxon>
        <taxon>Pyriculariaceae</taxon>
        <taxon>Pyricularia</taxon>
    </lineage>
</organism>
<dbReference type="Proteomes" id="UP000515153">
    <property type="component" value="Unplaced"/>
</dbReference>
<reference evidence="2" key="2">
    <citation type="submission" date="2019-10" db="EMBL/GenBank/DDBJ databases">
        <authorList>
            <consortium name="NCBI Genome Project"/>
        </authorList>
    </citation>
    <scope>NUCLEOTIDE SEQUENCE</scope>
    <source>
        <strain evidence="2">NI907</strain>
    </source>
</reference>
<reference evidence="2" key="3">
    <citation type="submission" date="2025-08" db="UniProtKB">
        <authorList>
            <consortium name="RefSeq"/>
        </authorList>
    </citation>
    <scope>IDENTIFICATION</scope>
    <source>
        <strain evidence="2">NI907</strain>
    </source>
</reference>
<reference evidence="2" key="1">
    <citation type="journal article" date="2019" name="Mol. Biol. Evol.">
        <title>Blast fungal genomes show frequent chromosomal changes, gene gains and losses, and effector gene turnover.</title>
        <authorList>
            <person name="Gomez Luciano L.B."/>
            <person name="Jason Tsai I."/>
            <person name="Chuma I."/>
            <person name="Tosa Y."/>
            <person name="Chen Y.H."/>
            <person name="Li J.Y."/>
            <person name="Li M.Y."/>
            <person name="Jade Lu M.Y."/>
            <person name="Nakayashiki H."/>
            <person name="Li W.H."/>
        </authorList>
    </citation>
    <scope>NUCLEOTIDE SEQUENCE</scope>
    <source>
        <strain evidence="2">NI907</strain>
    </source>
</reference>
<evidence type="ECO:0000313" key="1">
    <source>
        <dbReference type="Proteomes" id="UP000515153"/>
    </source>
</evidence>
<dbReference type="KEGG" id="pgri:PgNI_01116"/>
<protein>
    <submittedName>
        <fullName evidence="2">Uncharacterized protein</fullName>
    </submittedName>
</protein>
<dbReference type="AlphaFoldDB" id="A0A6P8BI52"/>
<sequence length="132" mass="14392">MARAQTPISLAEEKVGYPGFGYTTGSKPLSDLCEDTAENNYGVGNCTTPNATATASSSKRHDENPEIFICPLCQGGNPYQGSRRDNFASHVERHTKNDAPNAKVKYHPMAKDYLHSIKNGQPIETFKGDDLS</sequence>
<evidence type="ECO:0000313" key="2">
    <source>
        <dbReference type="RefSeq" id="XP_030986885.1"/>
    </source>
</evidence>
<proteinExistence type="predicted"/>
<gene>
    <name evidence="2" type="ORF">PgNI_01116</name>
</gene>
<dbReference type="RefSeq" id="XP_030986885.1">
    <property type="nucleotide sequence ID" value="XM_031121191.1"/>
</dbReference>
<name>A0A6P8BI52_PYRGI</name>
<keyword evidence="1" id="KW-1185">Reference proteome</keyword>